<dbReference type="EMBL" id="CARXXK010000001">
    <property type="protein sequence ID" value="CAI6345092.1"/>
    <property type="molecule type" value="Genomic_DNA"/>
</dbReference>
<accession>A0AAV0VQA6</accession>
<proteinExistence type="predicted"/>
<dbReference type="AlphaFoldDB" id="A0AAV0VQA6"/>
<reference evidence="2 3" key="1">
    <citation type="submission" date="2023-01" db="EMBL/GenBank/DDBJ databases">
        <authorList>
            <person name="Whitehead M."/>
        </authorList>
    </citation>
    <scope>NUCLEOTIDE SEQUENCE [LARGE SCALE GENOMIC DNA]</scope>
</reference>
<dbReference type="Proteomes" id="UP001160148">
    <property type="component" value="Unassembled WGS sequence"/>
</dbReference>
<protein>
    <submittedName>
        <fullName evidence="2">Uncharacterized protein</fullName>
    </submittedName>
</protein>
<feature type="compositionally biased region" description="Pro residues" evidence="1">
    <location>
        <begin position="1"/>
        <end position="23"/>
    </location>
</feature>
<name>A0AAV0VQA6_9HEMI</name>
<comment type="caution">
    <text evidence="2">The sequence shown here is derived from an EMBL/GenBank/DDBJ whole genome shotgun (WGS) entry which is preliminary data.</text>
</comment>
<feature type="region of interest" description="Disordered" evidence="1">
    <location>
        <begin position="40"/>
        <end position="63"/>
    </location>
</feature>
<organism evidence="2 3">
    <name type="scientific">Macrosiphum euphorbiae</name>
    <name type="common">potato aphid</name>
    <dbReference type="NCBI Taxonomy" id="13131"/>
    <lineage>
        <taxon>Eukaryota</taxon>
        <taxon>Metazoa</taxon>
        <taxon>Ecdysozoa</taxon>
        <taxon>Arthropoda</taxon>
        <taxon>Hexapoda</taxon>
        <taxon>Insecta</taxon>
        <taxon>Pterygota</taxon>
        <taxon>Neoptera</taxon>
        <taxon>Paraneoptera</taxon>
        <taxon>Hemiptera</taxon>
        <taxon>Sternorrhyncha</taxon>
        <taxon>Aphidomorpha</taxon>
        <taxon>Aphidoidea</taxon>
        <taxon>Aphididae</taxon>
        <taxon>Macrosiphini</taxon>
        <taxon>Macrosiphum</taxon>
    </lineage>
</organism>
<evidence type="ECO:0000313" key="2">
    <source>
        <dbReference type="EMBL" id="CAI6345092.1"/>
    </source>
</evidence>
<feature type="region of interest" description="Disordered" evidence="1">
    <location>
        <begin position="1"/>
        <end position="26"/>
    </location>
</feature>
<keyword evidence="3" id="KW-1185">Reference proteome</keyword>
<sequence length="101" mass="10560">MYPPPPRQTDVVAPPPSPPPPPAAASLLHSHRRCANGDAAAGFRSTIPSNDRQKNGGPGRRVGMIIDQRPLVPLWRPLSGSAAEASRGRRVMTPRGLAGGG</sequence>
<feature type="region of interest" description="Disordered" evidence="1">
    <location>
        <begin position="81"/>
        <end position="101"/>
    </location>
</feature>
<evidence type="ECO:0000256" key="1">
    <source>
        <dbReference type="SAM" id="MobiDB-lite"/>
    </source>
</evidence>
<evidence type="ECO:0000313" key="3">
    <source>
        <dbReference type="Proteomes" id="UP001160148"/>
    </source>
</evidence>
<gene>
    <name evidence="2" type="ORF">MEUPH1_LOCUS2143</name>
</gene>